<feature type="transmembrane region" description="Helical" evidence="13">
    <location>
        <begin position="66"/>
        <end position="87"/>
    </location>
</feature>
<name>G0U1I8_TRYVY</name>
<organism evidence="15">
    <name type="scientific">Trypanosoma vivax (strain Y486)</name>
    <dbReference type="NCBI Taxonomy" id="1055687"/>
    <lineage>
        <taxon>Eukaryota</taxon>
        <taxon>Discoba</taxon>
        <taxon>Euglenozoa</taxon>
        <taxon>Kinetoplastea</taxon>
        <taxon>Metakinetoplastina</taxon>
        <taxon>Trypanosomatida</taxon>
        <taxon>Trypanosomatidae</taxon>
        <taxon>Trypanosoma</taxon>
        <taxon>Duttonella</taxon>
    </lineage>
</organism>
<dbReference type="OMA" id="WNDWRGG"/>
<feature type="domain" description="Fatty acid desaturase" evidence="14">
    <location>
        <begin position="68"/>
        <end position="289"/>
    </location>
</feature>
<keyword evidence="7 12" id="KW-0560">Oxidoreductase</keyword>
<evidence type="ECO:0000256" key="5">
    <source>
        <dbReference type="ARBA" id="ARBA00022832"/>
    </source>
</evidence>
<dbReference type="Gene3D" id="3.10.120.10">
    <property type="entry name" value="Cytochrome b5-like heme/steroid binding domain"/>
    <property type="match status" value="1"/>
</dbReference>
<feature type="transmembrane region" description="Helical" evidence="13">
    <location>
        <begin position="99"/>
        <end position="120"/>
    </location>
</feature>
<evidence type="ECO:0000256" key="3">
    <source>
        <dbReference type="ARBA" id="ARBA00022516"/>
    </source>
</evidence>
<sequence length="435" mass="50062">MEEPQSPITESRYRDMIAAEKAQYDIPQWSKGNYEINWIAVAVLFLPPTMSLVAFMMGVPLQTRTLMVGFLFYIFNGLIGITLGYHRLFSHRSFRAHPVLQWICVFAGAGAFEGSAKWWCRNHRVHHRYVDTFKDPYDATRGFFFSHIGWMLMKPNRDIPCKVGVADFKYNNIIQFQHRHFFKIAILSGIILPTLVCGLGWGDWLGGYFYAALLKIVFVHHCTFFINSLAHTSLLGAKRNYSDRHTSHDSVVCALLTFGEGYHNFHHEFCQDYRNGVKWYHYDPTKWTIRFCEAIGLATSLVRTPEDVITRSVMRMQHKRMLKESASAASANSSESPAMGEYTWGDIERLVKEGRRLVVVDDNVIDLMRSVPTEPNYTAKDEDSYWYNLHIEGKQLLEKYMGRDATAVFRGGVHNYSIGVESILPHLCVAKLKTQ</sequence>
<keyword evidence="5" id="KW-0276">Fatty acid metabolism</keyword>
<protein>
    <submittedName>
        <fullName evidence="15">Putative fatty acid desaturase</fullName>
    </submittedName>
</protein>
<dbReference type="EMBL" id="HE573024">
    <property type="protein sequence ID" value="CCC49945.1"/>
    <property type="molecule type" value="Genomic_DNA"/>
</dbReference>
<dbReference type="CDD" id="cd03505">
    <property type="entry name" value="Delta9-FADS-like"/>
    <property type="match status" value="1"/>
</dbReference>
<evidence type="ECO:0000256" key="11">
    <source>
        <dbReference type="ARBA" id="ARBA00023160"/>
    </source>
</evidence>
<dbReference type="GO" id="GO:0004768">
    <property type="term" value="F:stearoyl-CoA 9-desaturase activity"/>
    <property type="evidence" value="ECO:0007669"/>
    <property type="project" value="InterPro"/>
</dbReference>
<dbReference type="InterPro" id="IPR009160">
    <property type="entry name" value="Acyl-CoA_deSatase_haem/ster-bd"/>
</dbReference>
<proteinExistence type="inferred from homology"/>
<keyword evidence="9" id="KW-0443">Lipid metabolism</keyword>
<evidence type="ECO:0000256" key="8">
    <source>
        <dbReference type="ARBA" id="ARBA00023004"/>
    </source>
</evidence>
<comment type="cofactor">
    <cofactor evidence="12">
        <name>Fe(2+)</name>
        <dbReference type="ChEBI" id="CHEBI:29033"/>
    </cofactor>
</comment>
<dbReference type="SUPFAM" id="SSF55856">
    <property type="entry name" value="Cytochrome b5-like heme/steroid binding domain"/>
    <property type="match status" value="1"/>
</dbReference>
<accession>G0U1I8</accession>
<dbReference type="AlphaFoldDB" id="G0U1I8"/>
<keyword evidence="10 13" id="KW-0472">Membrane</keyword>
<dbReference type="VEuPathDB" id="TriTrypDB:TvY486_0805520"/>
<evidence type="ECO:0000256" key="7">
    <source>
        <dbReference type="ARBA" id="ARBA00023002"/>
    </source>
</evidence>
<feature type="transmembrane region" description="Helical" evidence="13">
    <location>
        <begin position="36"/>
        <end position="59"/>
    </location>
</feature>
<dbReference type="InterPro" id="IPR005804">
    <property type="entry name" value="FA_desaturase_dom"/>
</dbReference>
<dbReference type="GO" id="GO:0005789">
    <property type="term" value="C:endoplasmic reticulum membrane"/>
    <property type="evidence" value="ECO:0007669"/>
    <property type="project" value="TreeGrafter"/>
</dbReference>
<evidence type="ECO:0000256" key="1">
    <source>
        <dbReference type="ARBA" id="ARBA00004141"/>
    </source>
</evidence>
<keyword evidence="3 12" id="KW-0444">Lipid biosynthesis</keyword>
<evidence type="ECO:0000256" key="2">
    <source>
        <dbReference type="ARBA" id="ARBA00009295"/>
    </source>
</evidence>
<comment type="domain">
    <text evidence="12">The histidine box domains are involved in binding the catalytic metal ions.</text>
</comment>
<evidence type="ECO:0000256" key="4">
    <source>
        <dbReference type="ARBA" id="ARBA00022692"/>
    </source>
</evidence>
<keyword evidence="8" id="KW-0408">Iron</keyword>
<dbReference type="PANTHER" id="PTHR11351">
    <property type="entry name" value="ACYL-COA DESATURASE"/>
    <property type="match status" value="1"/>
</dbReference>
<keyword evidence="6 13" id="KW-1133">Transmembrane helix</keyword>
<keyword evidence="4 12" id="KW-0812">Transmembrane</keyword>
<dbReference type="InterPro" id="IPR036400">
    <property type="entry name" value="Cyt_B5-like_heme/steroid_sf"/>
</dbReference>
<dbReference type="PIRSF" id="PIRSF000345">
    <property type="entry name" value="OLE1"/>
    <property type="match status" value="1"/>
</dbReference>
<dbReference type="InterPro" id="IPR015876">
    <property type="entry name" value="Acyl-CoA_DS"/>
</dbReference>
<comment type="subcellular location">
    <subcellularLocation>
        <location evidence="1">Membrane</location>
        <topology evidence="1">Multi-pass membrane protein</topology>
    </subcellularLocation>
</comment>
<dbReference type="Pfam" id="PF00487">
    <property type="entry name" value="FA_desaturase"/>
    <property type="match status" value="1"/>
</dbReference>
<keyword evidence="11 12" id="KW-0275">Fatty acid biosynthesis</keyword>
<evidence type="ECO:0000256" key="10">
    <source>
        <dbReference type="ARBA" id="ARBA00023136"/>
    </source>
</evidence>
<evidence type="ECO:0000256" key="12">
    <source>
        <dbReference type="RuleBase" id="RU000581"/>
    </source>
</evidence>
<evidence type="ECO:0000256" key="13">
    <source>
        <dbReference type="SAM" id="Phobius"/>
    </source>
</evidence>
<feature type="transmembrane region" description="Helical" evidence="13">
    <location>
        <begin position="208"/>
        <end position="230"/>
    </location>
</feature>
<evidence type="ECO:0000256" key="6">
    <source>
        <dbReference type="ARBA" id="ARBA00022989"/>
    </source>
</evidence>
<dbReference type="GO" id="GO:0006636">
    <property type="term" value="P:unsaturated fatty acid biosynthetic process"/>
    <property type="evidence" value="ECO:0007669"/>
    <property type="project" value="InterPro"/>
</dbReference>
<dbReference type="PRINTS" id="PR00075">
    <property type="entry name" value="FACDDSATRASE"/>
</dbReference>
<evidence type="ECO:0000259" key="14">
    <source>
        <dbReference type="Pfam" id="PF00487"/>
    </source>
</evidence>
<gene>
    <name evidence="15" type="ORF">TVY486_0805520</name>
</gene>
<evidence type="ECO:0000313" key="15">
    <source>
        <dbReference type="EMBL" id="CCC49945.1"/>
    </source>
</evidence>
<comment type="similarity">
    <text evidence="2 12">Belongs to the fatty acid desaturase type 1 family.</text>
</comment>
<reference evidence="15" key="1">
    <citation type="journal article" date="2012" name="Proc. Natl. Acad. Sci. U.S.A.">
        <title>Antigenic diversity is generated by distinct evolutionary mechanisms in African trypanosome species.</title>
        <authorList>
            <person name="Jackson A.P."/>
            <person name="Berry A."/>
            <person name="Aslett M."/>
            <person name="Allison H.C."/>
            <person name="Burton P."/>
            <person name="Vavrova-Anderson J."/>
            <person name="Brown R."/>
            <person name="Browne H."/>
            <person name="Corton N."/>
            <person name="Hauser H."/>
            <person name="Gamble J."/>
            <person name="Gilderthorp R."/>
            <person name="Marcello L."/>
            <person name="McQuillan J."/>
            <person name="Otto T.D."/>
            <person name="Quail M.A."/>
            <person name="Sanders M.J."/>
            <person name="van Tonder A."/>
            <person name="Ginger M.L."/>
            <person name="Field M.C."/>
            <person name="Barry J.D."/>
            <person name="Hertz-Fowler C."/>
            <person name="Berriman M."/>
        </authorList>
    </citation>
    <scope>NUCLEOTIDE SEQUENCE</scope>
    <source>
        <strain evidence="15">Y486</strain>
    </source>
</reference>
<dbReference type="GO" id="GO:0005506">
    <property type="term" value="F:iron ion binding"/>
    <property type="evidence" value="ECO:0007669"/>
    <property type="project" value="TreeGrafter"/>
</dbReference>
<feature type="transmembrane region" description="Helical" evidence="13">
    <location>
        <begin position="181"/>
        <end position="202"/>
    </location>
</feature>
<evidence type="ECO:0000256" key="9">
    <source>
        <dbReference type="ARBA" id="ARBA00023098"/>
    </source>
</evidence>
<dbReference type="PANTHER" id="PTHR11351:SF31">
    <property type="entry name" value="DESATURASE 1, ISOFORM A-RELATED"/>
    <property type="match status" value="1"/>
</dbReference>